<keyword evidence="6" id="KW-1185">Reference proteome</keyword>
<dbReference type="PANTHER" id="PTHR11474">
    <property type="entry name" value="TYROSINASE FAMILY MEMBER"/>
    <property type="match status" value="1"/>
</dbReference>
<name>A0A3P7M3Y8_CYLGO</name>
<dbReference type="InterPro" id="IPR008922">
    <property type="entry name" value="Di-copper_centre_dom_sf"/>
</dbReference>
<dbReference type="PANTHER" id="PTHR11474:SF126">
    <property type="entry name" value="TYROSINASE-LIKE PROTEIN TYR-1-RELATED"/>
    <property type="match status" value="1"/>
</dbReference>
<evidence type="ECO:0000313" key="6">
    <source>
        <dbReference type="Proteomes" id="UP000271889"/>
    </source>
</evidence>
<evidence type="ECO:0000259" key="4">
    <source>
        <dbReference type="PROSITE" id="PS00498"/>
    </source>
</evidence>
<sequence length="251" mass="28547">MCCDAYLQNLENASVVPSEKRSFNTPPQSVYECFNMTCVCGFMGGSMTSGSCRLKNGMTVGQTLRKEYRMLTDDERSRFHKALWSIKNSGVYDYLNRIHTRFAVSSGAHAGPAFVPWHREFLKRVEIALRMVDPSMALTYWDSTMDSRLTKPEHSVLWSSELLGGSKPGEVKDGPFAGWMLESKARVIKRDVGKLSAPMPIDDVQTYMSRKDMVLTASSANDPTFFLHHSFIDFIWESWRQATQVHRSSEF</sequence>
<dbReference type="InterPro" id="IPR002227">
    <property type="entry name" value="Tyrosinase_Cu-bd"/>
</dbReference>
<gene>
    <name evidence="5" type="ORF">CGOC_LOCUS9742</name>
</gene>
<reference evidence="5 6" key="1">
    <citation type="submission" date="2018-11" db="EMBL/GenBank/DDBJ databases">
        <authorList>
            <consortium name="Pathogen Informatics"/>
        </authorList>
    </citation>
    <scope>NUCLEOTIDE SEQUENCE [LARGE SCALE GENOMIC DNA]</scope>
</reference>
<dbReference type="Pfam" id="PF00264">
    <property type="entry name" value="Tyrosinase"/>
    <property type="match status" value="2"/>
</dbReference>
<feature type="domain" description="Tyrosinase copper-binding" evidence="3">
    <location>
        <begin position="109"/>
        <end position="126"/>
    </location>
</feature>
<dbReference type="InterPro" id="IPR050316">
    <property type="entry name" value="Tyrosinase/Hemocyanin"/>
</dbReference>
<dbReference type="Proteomes" id="UP000271889">
    <property type="component" value="Unassembled WGS sequence"/>
</dbReference>
<keyword evidence="1" id="KW-0479">Metal-binding</keyword>
<evidence type="ECO:0000259" key="3">
    <source>
        <dbReference type="PROSITE" id="PS00497"/>
    </source>
</evidence>
<dbReference type="OrthoDB" id="6132182at2759"/>
<protein>
    <recommendedName>
        <fullName evidence="3 4">Tyrosinase copper-binding domain-containing protein</fullName>
    </recommendedName>
</protein>
<organism evidence="5 6">
    <name type="scientific">Cylicostephanus goldi</name>
    <name type="common">Nematode worm</name>
    <dbReference type="NCBI Taxonomy" id="71465"/>
    <lineage>
        <taxon>Eukaryota</taxon>
        <taxon>Metazoa</taxon>
        <taxon>Ecdysozoa</taxon>
        <taxon>Nematoda</taxon>
        <taxon>Chromadorea</taxon>
        <taxon>Rhabditida</taxon>
        <taxon>Rhabditina</taxon>
        <taxon>Rhabditomorpha</taxon>
        <taxon>Strongyloidea</taxon>
        <taxon>Strongylidae</taxon>
        <taxon>Cylicostephanus</taxon>
    </lineage>
</organism>
<dbReference type="GO" id="GO:0016491">
    <property type="term" value="F:oxidoreductase activity"/>
    <property type="evidence" value="ECO:0007669"/>
    <property type="project" value="InterPro"/>
</dbReference>
<dbReference type="PROSITE" id="PS00497">
    <property type="entry name" value="TYROSINASE_1"/>
    <property type="match status" value="1"/>
</dbReference>
<dbReference type="AlphaFoldDB" id="A0A3P7M3Y8"/>
<dbReference type="EMBL" id="UYRV01108147">
    <property type="protein sequence ID" value="VDN24065.1"/>
    <property type="molecule type" value="Genomic_DNA"/>
</dbReference>
<dbReference type="Gene3D" id="1.10.1280.10">
    <property type="entry name" value="Di-copper center containing domain from catechol oxidase"/>
    <property type="match status" value="2"/>
</dbReference>
<evidence type="ECO:0000256" key="1">
    <source>
        <dbReference type="ARBA" id="ARBA00022723"/>
    </source>
</evidence>
<feature type="domain" description="Tyrosinase copper-binding" evidence="4">
    <location>
        <begin position="222"/>
        <end position="233"/>
    </location>
</feature>
<accession>A0A3P7M3Y8</accession>
<keyword evidence="2" id="KW-0186">Copper</keyword>
<evidence type="ECO:0000313" key="5">
    <source>
        <dbReference type="EMBL" id="VDN24065.1"/>
    </source>
</evidence>
<proteinExistence type="predicted"/>
<dbReference type="PROSITE" id="PS00498">
    <property type="entry name" value="TYROSINASE_2"/>
    <property type="match status" value="1"/>
</dbReference>
<evidence type="ECO:0000256" key="2">
    <source>
        <dbReference type="ARBA" id="ARBA00023008"/>
    </source>
</evidence>
<dbReference type="SUPFAM" id="SSF48056">
    <property type="entry name" value="Di-copper centre-containing domain"/>
    <property type="match status" value="1"/>
</dbReference>
<dbReference type="GO" id="GO:0046872">
    <property type="term" value="F:metal ion binding"/>
    <property type="evidence" value="ECO:0007669"/>
    <property type="project" value="UniProtKB-KW"/>
</dbReference>